<keyword evidence="4" id="KW-0597">Phosphoprotein</keyword>
<evidence type="ECO:0000313" key="7">
    <source>
        <dbReference type="EMBL" id="MBM0103254.1"/>
    </source>
</evidence>
<keyword evidence="1" id="KW-0805">Transcription regulation</keyword>
<dbReference type="InterPro" id="IPR001789">
    <property type="entry name" value="Sig_transdc_resp-reg_receiver"/>
</dbReference>
<protein>
    <submittedName>
        <fullName evidence="7">Response regulator transcription factor</fullName>
    </submittedName>
</protein>
<dbReference type="RefSeq" id="WP_203165238.1">
    <property type="nucleotide sequence ID" value="NZ_JAEVLS010000001.1"/>
</dbReference>
<dbReference type="Gene3D" id="1.10.10.10">
    <property type="entry name" value="Winged helix-like DNA-binding domain superfamily/Winged helix DNA-binding domain"/>
    <property type="match status" value="1"/>
</dbReference>
<dbReference type="EMBL" id="JAEVLS010000001">
    <property type="protein sequence ID" value="MBM0103254.1"/>
    <property type="molecule type" value="Genomic_DNA"/>
</dbReference>
<evidence type="ECO:0000259" key="6">
    <source>
        <dbReference type="PROSITE" id="PS50110"/>
    </source>
</evidence>
<evidence type="ECO:0000313" key="8">
    <source>
        <dbReference type="Proteomes" id="UP000661077"/>
    </source>
</evidence>
<dbReference type="Proteomes" id="UP000661077">
    <property type="component" value="Unassembled WGS sequence"/>
</dbReference>
<proteinExistence type="predicted"/>
<accession>A0ABS1WQK2</accession>
<dbReference type="InterPro" id="IPR000792">
    <property type="entry name" value="Tscrpt_reg_LuxR_C"/>
</dbReference>
<dbReference type="SMART" id="SM00421">
    <property type="entry name" value="HTH_LUXR"/>
    <property type="match status" value="1"/>
</dbReference>
<keyword evidence="2" id="KW-0238">DNA-binding</keyword>
<gene>
    <name evidence="7" type="ORF">JM946_00795</name>
</gene>
<dbReference type="PROSITE" id="PS00622">
    <property type="entry name" value="HTH_LUXR_1"/>
    <property type="match status" value="1"/>
</dbReference>
<evidence type="ECO:0000259" key="5">
    <source>
        <dbReference type="PROSITE" id="PS50043"/>
    </source>
</evidence>
<evidence type="ECO:0000256" key="2">
    <source>
        <dbReference type="ARBA" id="ARBA00023125"/>
    </source>
</evidence>
<sequence>MSAHGDFIYVVNENARTRDTLCEYLEGAGLAAIACSSAAEFTTESAAADPACVILDVDLPDMSGLDLQAQLATMGVPTLFVAARVDIAATVRAIKAGAVDFLLSPLPKESLLQAVHSALDQYRRMQAARAALTELQRRHRSLTPRESQVMQLIVSGLMNKQVARELGITEITVQIHRGRIMQKMGARSFAHLVRMAQSLEQSLV</sequence>
<dbReference type="Pfam" id="PF00072">
    <property type="entry name" value="Response_reg"/>
    <property type="match status" value="1"/>
</dbReference>
<keyword evidence="8" id="KW-1185">Reference proteome</keyword>
<evidence type="ECO:0000256" key="3">
    <source>
        <dbReference type="ARBA" id="ARBA00023163"/>
    </source>
</evidence>
<feature type="modified residue" description="4-aspartylphosphate" evidence="4">
    <location>
        <position position="56"/>
    </location>
</feature>
<dbReference type="PANTHER" id="PTHR44688">
    <property type="entry name" value="DNA-BINDING TRANSCRIPTIONAL ACTIVATOR DEVR_DOSR"/>
    <property type="match status" value="1"/>
</dbReference>
<reference evidence="7 8" key="1">
    <citation type="journal article" date="2021" name="Int. J. Syst. Evol. Microbiol.">
        <title>Steroidobacter gossypii sp. nov., isolated from soil of cotton cropping field.</title>
        <authorList>
            <person name="Huang R."/>
            <person name="Yang S."/>
            <person name="Zhen C."/>
            <person name="Liu W."/>
        </authorList>
    </citation>
    <scope>NUCLEOTIDE SEQUENCE [LARGE SCALE GENOMIC DNA]</scope>
    <source>
        <strain evidence="7 8">S1-65</strain>
    </source>
</reference>
<comment type="caution">
    <text evidence="7">The sequence shown here is derived from an EMBL/GenBank/DDBJ whole genome shotgun (WGS) entry which is preliminary data.</text>
</comment>
<dbReference type="SUPFAM" id="SSF52172">
    <property type="entry name" value="CheY-like"/>
    <property type="match status" value="1"/>
</dbReference>
<dbReference type="PRINTS" id="PR00038">
    <property type="entry name" value="HTHLUXR"/>
</dbReference>
<feature type="domain" description="HTH luxR-type" evidence="5">
    <location>
        <begin position="135"/>
        <end position="200"/>
    </location>
</feature>
<dbReference type="Gene3D" id="3.40.50.2300">
    <property type="match status" value="1"/>
</dbReference>
<organism evidence="7 8">
    <name type="scientific">Steroidobacter gossypii</name>
    <dbReference type="NCBI Taxonomy" id="2805490"/>
    <lineage>
        <taxon>Bacteria</taxon>
        <taxon>Pseudomonadati</taxon>
        <taxon>Pseudomonadota</taxon>
        <taxon>Gammaproteobacteria</taxon>
        <taxon>Steroidobacterales</taxon>
        <taxon>Steroidobacteraceae</taxon>
        <taxon>Steroidobacter</taxon>
    </lineage>
</organism>
<dbReference type="Pfam" id="PF00196">
    <property type="entry name" value="GerE"/>
    <property type="match status" value="1"/>
</dbReference>
<evidence type="ECO:0000256" key="4">
    <source>
        <dbReference type="PROSITE-ProRule" id="PRU00169"/>
    </source>
</evidence>
<dbReference type="PROSITE" id="PS50043">
    <property type="entry name" value="HTH_LUXR_2"/>
    <property type="match status" value="1"/>
</dbReference>
<feature type="domain" description="Response regulatory" evidence="6">
    <location>
        <begin position="7"/>
        <end position="119"/>
    </location>
</feature>
<dbReference type="PROSITE" id="PS50110">
    <property type="entry name" value="RESPONSE_REGULATORY"/>
    <property type="match status" value="1"/>
</dbReference>
<evidence type="ECO:0000256" key="1">
    <source>
        <dbReference type="ARBA" id="ARBA00023015"/>
    </source>
</evidence>
<dbReference type="SMART" id="SM00448">
    <property type="entry name" value="REC"/>
    <property type="match status" value="1"/>
</dbReference>
<dbReference type="InterPro" id="IPR011006">
    <property type="entry name" value="CheY-like_superfamily"/>
</dbReference>
<name>A0ABS1WQK2_9GAMM</name>
<dbReference type="CDD" id="cd06170">
    <property type="entry name" value="LuxR_C_like"/>
    <property type="match status" value="1"/>
</dbReference>
<dbReference type="InterPro" id="IPR036388">
    <property type="entry name" value="WH-like_DNA-bd_sf"/>
</dbReference>
<dbReference type="PANTHER" id="PTHR44688:SF16">
    <property type="entry name" value="DNA-BINDING TRANSCRIPTIONAL ACTIVATOR DEVR_DOSR"/>
    <property type="match status" value="1"/>
</dbReference>
<keyword evidence="3" id="KW-0804">Transcription</keyword>